<keyword evidence="3" id="KW-1185">Reference proteome</keyword>
<evidence type="ECO:0000313" key="2">
    <source>
        <dbReference type="EMBL" id="KAJ8444324.1"/>
    </source>
</evidence>
<gene>
    <name evidence="2" type="ORF">Cgig2_019882</name>
</gene>
<dbReference type="Gene3D" id="2.40.40.10">
    <property type="entry name" value="RlpA-like domain"/>
    <property type="match status" value="1"/>
</dbReference>
<protein>
    <recommendedName>
        <fullName evidence="1">Expansin-like EG45 domain-containing protein</fullName>
    </recommendedName>
</protein>
<dbReference type="InterPro" id="IPR007112">
    <property type="entry name" value="Expansin/allergen_DPBB_dom"/>
</dbReference>
<accession>A0A9Q1KK52</accession>
<proteinExistence type="predicted"/>
<dbReference type="PRINTS" id="PR01225">
    <property type="entry name" value="EXPANSNFAMLY"/>
</dbReference>
<dbReference type="SMART" id="SM00837">
    <property type="entry name" value="DPBB_1"/>
    <property type="match status" value="1"/>
</dbReference>
<dbReference type="PROSITE" id="PS50842">
    <property type="entry name" value="EXPANSIN_EG45"/>
    <property type="match status" value="1"/>
</dbReference>
<dbReference type="InterPro" id="IPR036749">
    <property type="entry name" value="Expansin_CBD_sf"/>
</dbReference>
<evidence type="ECO:0000313" key="3">
    <source>
        <dbReference type="Proteomes" id="UP001153076"/>
    </source>
</evidence>
<dbReference type="SUPFAM" id="SSF50685">
    <property type="entry name" value="Barwin-like endoglucanases"/>
    <property type="match status" value="1"/>
</dbReference>
<dbReference type="InterPro" id="IPR007118">
    <property type="entry name" value="Expan_Lol_pI"/>
</dbReference>
<dbReference type="GO" id="GO:0005576">
    <property type="term" value="C:extracellular region"/>
    <property type="evidence" value="ECO:0007669"/>
    <property type="project" value="InterPro"/>
</dbReference>
<dbReference type="AlphaFoldDB" id="A0A9Q1KK52"/>
<feature type="domain" description="Expansin-like EG45" evidence="1">
    <location>
        <begin position="14"/>
        <end position="119"/>
    </location>
</feature>
<dbReference type="Gene3D" id="2.60.40.760">
    <property type="entry name" value="Expansin, cellulose-binding-like domain"/>
    <property type="match status" value="2"/>
</dbReference>
<evidence type="ECO:0000259" key="1">
    <source>
        <dbReference type="PROSITE" id="PS50842"/>
    </source>
</evidence>
<dbReference type="InterPro" id="IPR009009">
    <property type="entry name" value="RlpA-like_DPBB"/>
</dbReference>
<dbReference type="SUPFAM" id="SSF49590">
    <property type="entry name" value="PHL pollen allergen"/>
    <property type="match status" value="1"/>
</dbReference>
<dbReference type="PANTHER" id="PTHR31692">
    <property type="entry name" value="EXPANSIN-B3"/>
    <property type="match status" value="1"/>
</dbReference>
<dbReference type="Proteomes" id="UP001153076">
    <property type="component" value="Unassembled WGS sequence"/>
</dbReference>
<comment type="caution">
    <text evidence="2">The sequence shown here is derived from an EMBL/GenBank/DDBJ whole genome shotgun (WGS) entry which is preliminary data.</text>
</comment>
<reference evidence="2" key="1">
    <citation type="submission" date="2022-04" db="EMBL/GenBank/DDBJ databases">
        <title>Carnegiea gigantea Genome sequencing and assembly v2.</title>
        <authorList>
            <person name="Copetti D."/>
            <person name="Sanderson M.J."/>
            <person name="Burquez A."/>
            <person name="Wojciechowski M.F."/>
        </authorList>
    </citation>
    <scope>NUCLEOTIDE SEQUENCE</scope>
    <source>
        <strain evidence="2">SGP5-SGP5p</strain>
        <tissue evidence="2">Aerial part</tissue>
    </source>
</reference>
<dbReference type="Pfam" id="PF03330">
    <property type="entry name" value="DPBB_1"/>
    <property type="match status" value="1"/>
</dbReference>
<dbReference type="PANTHER" id="PTHR31692:SF2">
    <property type="entry name" value="EXPANSIN-LIKE B1"/>
    <property type="match status" value="1"/>
</dbReference>
<organism evidence="2 3">
    <name type="scientific">Carnegiea gigantea</name>
    <dbReference type="NCBI Taxonomy" id="171969"/>
    <lineage>
        <taxon>Eukaryota</taxon>
        <taxon>Viridiplantae</taxon>
        <taxon>Streptophyta</taxon>
        <taxon>Embryophyta</taxon>
        <taxon>Tracheophyta</taxon>
        <taxon>Spermatophyta</taxon>
        <taxon>Magnoliopsida</taxon>
        <taxon>eudicotyledons</taxon>
        <taxon>Gunneridae</taxon>
        <taxon>Pentapetalae</taxon>
        <taxon>Caryophyllales</taxon>
        <taxon>Cactineae</taxon>
        <taxon>Cactaceae</taxon>
        <taxon>Cactoideae</taxon>
        <taxon>Echinocereeae</taxon>
        <taxon>Carnegiea</taxon>
    </lineage>
</organism>
<dbReference type="EMBL" id="JAKOGI010000100">
    <property type="protein sequence ID" value="KAJ8444324.1"/>
    <property type="molecule type" value="Genomic_DNA"/>
</dbReference>
<sequence length="199" mass="21900">MIMCVLMKKTFSTDGACGYGDYGRTVNDGLVAVAASSKLYRNGAGCGACYKVKCKKVECNQDGVVVVVTDYVGVGNETDLVLSANAYTKMAQPGGEKVLVAYGKVDVEYERVSCQYPGKTLMLKVLEDSRYNSYLSMQFLYQAGRADINAVEVFEGPLTVRFFLDGDHDNVKARWVLMRNVVPAFWEPGASYDTEIQLD</sequence>
<dbReference type="OrthoDB" id="5823761at2759"/>
<dbReference type="InterPro" id="IPR036908">
    <property type="entry name" value="RlpA-like_sf"/>
</dbReference>
<name>A0A9Q1KK52_9CARY</name>